<reference evidence="2 3" key="1">
    <citation type="journal article" date="2019" name="Nat. Ecol. Evol.">
        <title>Megaphylogeny resolves global patterns of mushroom evolution.</title>
        <authorList>
            <person name="Varga T."/>
            <person name="Krizsan K."/>
            <person name="Foldi C."/>
            <person name="Dima B."/>
            <person name="Sanchez-Garcia M."/>
            <person name="Sanchez-Ramirez S."/>
            <person name="Szollosi G.J."/>
            <person name="Szarkandi J.G."/>
            <person name="Papp V."/>
            <person name="Albert L."/>
            <person name="Andreopoulos W."/>
            <person name="Angelini C."/>
            <person name="Antonin V."/>
            <person name="Barry K.W."/>
            <person name="Bougher N.L."/>
            <person name="Buchanan P."/>
            <person name="Buyck B."/>
            <person name="Bense V."/>
            <person name="Catcheside P."/>
            <person name="Chovatia M."/>
            <person name="Cooper J."/>
            <person name="Damon W."/>
            <person name="Desjardin D."/>
            <person name="Finy P."/>
            <person name="Geml J."/>
            <person name="Haridas S."/>
            <person name="Hughes K."/>
            <person name="Justo A."/>
            <person name="Karasinski D."/>
            <person name="Kautmanova I."/>
            <person name="Kiss B."/>
            <person name="Kocsube S."/>
            <person name="Kotiranta H."/>
            <person name="LaButti K.M."/>
            <person name="Lechner B.E."/>
            <person name="Liimatainen K."/>
            <person name="Lipzen A."/>
            <person name="Lukacs Z."/>
            <person name="Mihaltcheva S."/>
            <person name="Morgado L.N."/>
            <person name="Niskanen T."/>
            <person name="Noordeloos M.E."/>
            <person name="Ohm R.A."/>
            <person name="Ortiz-Santana B."/>
            <person name="Ovrebo C."/>
            <person name="Racz N."/>
            <person name="Riley R."/>
            <person name="Savchenko A."/>
            <person name="Shiryaev A."/>
            <person name="Soop K."/>
            <person name="Spirin V."/>
            <person name="Szebenyi C."/>
            <person name="Tomsovsky M."/>
            <person name="Tulloss R.E."/>
            <person name="Uehling J."/>
            <person name="Grigoriev I.V."/>
            <person name="Vagvolgyi C."/>
            <person name="Papp T."/>
            <person name="Martin F.M."/>
            <person name="Miettinen O."/>
            <person name="Hibbett D.S."/>
            <person name="Nagy L.G."/>
        </authorList>
    </citation>
    <scope>NUCLEOTIDE SEQUENCE [LARGE SCALE GENOMIC DNA]</scope>
    <source>
        <strain evidence="2 3">CBS 121175</strain>
    </source>
</reference>
<name>A0A5C3L4T8_COPMA</name>
<dbReference type="Proteomes" id="UP000307440">
    <property type="component" value="Unassembled WGS sequence"/>
</dbReference>
<proteinExistence type="predicted"/>
<dbReference type="OrthoDB" id="2585512at2759"/>
<keyword evidence="3" id="KW-1185">Reference proteome</keyword>
<dbReference type="Gene3D" id="3.80.10.10">
    <property type="entry name" value="Ribonuclease Inhibitor"/>
    <property type="match status" value="1"/>
</dbReference>
<dbReference type="STRING" id="230819.A0A5C3L4T8"/>
<dbReference type="SUPFAM" id="SSF81383">
    <property type="entry name" value="F-box domain"/>
    <property type="match status" value="1"/>
</dbReference>
<evidence type="ECO:0000313" key="3">
    <source>
        <dbReference type="Proteomes" id="UP000307440"/>
    </source>
</evidence>
<dbReference type="SUPFAM" id="SSF52047">
    <property type="entry name" value="RNI-like"/>
    <property type="match status" value="1"/>
</dbReference>
<accession>A0A5C3L4T8</accession>
<dbReference type="AlphaFoldDB" id="A0A5C3L4T8"/>
<evidence type="ECO:0000313" key="2">
    <source>
        <dbReference type="EMBL" id="TFK27718.1"/>
    </source>
</evidence>
<gene>
    <name evidence="2" type="ORF">FA15DRAFT_585861</name>
</gene>
<dbReference type="EMBL" id="ML210162">
    <property type="protein sequence ID" value="TFK27718.1"/>
    <property type="molecule type" value="Genomic_DNA"/>
</dbReference>
<protein>
    <recommendedName>
        <fullName evidence="1">F-box domain-containing protein</fullName>
    </recommendedName>
</protein>
<dbReference type="InterPro" id="IPR036047">
    <property type="entry name" value="F-box-like_dom_sf"/>
</dbReference>
<evidence type="ECO:0000259" key="1">
    <source>
        <dbReference type="Pfam" id="PF12937"/>
    </source>
</evidence>
<dbReference type="InterPro" id="IPR001810">
    <property type="entry name" value="F-box_dom"/>
</dbReference>
<sequence length="486" mass="54015">MSQFLDLPVEILPLILGYLPKSQHLAHASLVSRTFSTFAVPQLYSRIAIYSWHKEGKTKVLQLFGTLASCPPLAHHVHRLEIRDFPKAVVSSEGDTLNFVVQGLRNCRNLHSCTWTRDGTLNSEILIALCLAPKLREIEFNGHSQGQYDPQILSRFRGLTKLSLIMPSSVVISQLDAMLRCSGGLLRHLTVICKTTGVVNDRVLETSGPLLTNLEQLYLTGCPKVTERGVISVTDFTQVGLTGLGLEGVSPKFDMTAFAIHCNHRRSLARLRSITLTVTRSMLDPKAWTSAVVSLLSQSPLERFHIYATSTPSDTGNFDDSVALLPLLPQFLQDLVLTHGQRLTRFSIHRMPLGLQTIEAICRGCNNLQELFIVVEPRLLNALPDLLVHATKLRAIHINYPTASQLEDESDNDGELGDPDHVLTASQTLNFVRRCGPSLFQFGCNTKVWQVGREIEESLSGDKVARLCLLPYESPVIPEQFLVVRT</sequence>
<feature type="domain" description="F-box" evidence="1">
    <location>
        <begin position="4"/>
        <end position="48"/>
    </location>
</feature>
<dbReference type="Pfam" id="PF12937">
    <property type="entry name" value="F-box-like"/>
    <property type="match status" value="1"/>
</dbReference>
<dbReference type="InterPro" id="IPR032675">
    <property type="entry name" value="LRR_dom_sf"/>
</dbReference>
<organism evidence="2 3">
    <name type="scientific">Coprinopsis marcescibilis</name>
    <name type="common">Agaric fungus</name>
    <name type="synonym">Psathyrella marcescibilis</name>
    <dbReference type="NCBI Taxonomy" id="230819"/>
    <lineage>
        <taxon>Eukaryota</taxon>
        <taxon>Fungi</taxon>
        <taxon>Dikarya</taxon>
        <taxon>Basidiomycota</taxon>
        <taxon>Agaricomycotina</taxon>
        <taxon>Agaricomycetes</taxon>
        <taxon>Agaricomycetidae</taxon>
        <taxon>Agaricales</taxon>
        <taxon>Agaricineae</taxon>
        <taxon>Psathyrellaceae</taxon>
        <taxon>Coprinopsis</taxon>
    </lineage>
</organism>